<dbReference type="GO" id="GO:0042597">
    <property type="term" value="C:periplasmic space"/>
    <property type="evidence" value="ECO:0007669"/>
    <property type="project" value="UniProtKB-SubCell"/>
</dbReference>
<dbReference type="eggNOG" id="COG1651">
    <property type="taxonomic scope" value="Bacteria"/>
</dbReference>
<keyword evidence="5" id="KW-0574">Periplasm</keyword>
<dbReference type="PROSITE" id="PS00194">
    <property type="entry name" value="THIOREDOXIN_1"/>
    <property type="match status" value="1"/>
</dbReference>
<dbReference type="Pfam" id="PF01323">
    <property type="entry name" value="DSBA"/>
    <property type="match status" value="1"/>
</dbReference>
<evidence type="ECO:0000256" key="3">
    <source>
        <dbReference type="ARBA" id="ARBA00023157"/>
    </source>
</evidence>
<dbReference type="EMBL" id="AEIU01000075">
    <property type="protein sequence ID" value="EFP96320.1"/>
    <property type="molecule type" value="Genomic_DNA"/>
</dbReference>
<dbReference type="SUPFAM" id="SSF52833">
    <property type="entry name" value="Thioredoxin-like"/>
    <property type="match status" value="1"/>
</dbReference>
<dbReference type="CDD" id="cd03019">
    <property type="entry name" value="DsbA_DsbA"/>
    <property type="match status" value="1"/>
</dbReference>
<dbReference type="GO" id="GO:0016853">
    <property type="term" value="F:isomerase activity"/>
    <property type="evidence" value="ECO:0007669"/>
    <property type="project" value="UniProtKB-KW"/>
</dbReference>
<accession>E3BKX6</accession>
<comment type="subcellular location">
    <subcellularLocation>
        <location evidence="5">Periplasm</location>
    </subcellularLocation>
</comment>
<evidence type="ECO:0000313" key="10">
    <source>
        <dbReference type="Proteomes" id="UP000002943"/>
    </source>
</evidence>
<keyword evidence="4" id="KW-0676">Redox-active center</keyword>
<organism evidence="9 10">
    <name type="scientific">Vibrio caribbeanicus ATCC BAA-2122</name>
    <dbReference type="NCBI Taxonomy" id="796620"/>
    <lineage>
        <taxon>Bacteria</taxon>
        <taxon>Pseudomonadati</taxon>
        <taxon>Pseudomonadota</taxon>
        <taxon>Gammaproteobacteria</taxon>
        <taxon>Vibrionales</taxon>
        <taxon>Vibrionaceae</taxon>
        <taxon>Vibrio</taxon>
    </lineage>
</organism>
<feature type="signal peptide" evidence="7">
    <location>
        <begin position="1"/>
        <end position="19"/>
    </location>
</feature>
<dbReference type="Proteomes" id="UP000002943">
    <property type="component" value="Unassembled WGS sequence"/>
</dbReference>
<evidence type="ECO:0000256" key="6">
    <source>
        <dbReference type="PIRSR" id="PIRSR001488-1"/>
    </source>
</evidence>
<dbReference type="STRING" id="796620.VIBC2010_12164"/>
<dbReference type="InterPro" id="IPR036249">
    <property type="entry name" value="Thioredoxin-like_sf"/>
</dbReference>
<dbReference type="InterPro" id="IPR017937">
    <property type="entry name" value="Thioredoxin_CS"/>
</dbReference>
<evidence type="ECO:0000256" key="1">
    <source>
        <dbReference type="ARBA" id="ARBA00005791"/>
    </source>
</evidence>
<keyword evidence="10" id="KW-1185">Reference proteome</keyword>
<evidence type="ECO:0000313" key="9">
    <source>
        <dbReference type="EMBL" id="EFP96320.1"/>
    </source>
</evidence>
<reference evidence="9 10" key="1">
    <citation type="journal article" date="2012" name="Int. J. Syst. Evol. Microbiol.">
        <title>Vibrio caribbeanicus sp. nov., isolated from the marine sponge Scleritoderma cyanea.</title>
        <authorList>
            <person name="Hoffmann M."/>
            <person name="Monday S.R."/>
            <person name="Allard M.W."/>
            <person name="Strain E.A."/>
            <person name="Whittaker P."/>
            <person name="Naum M."/>
            <person name="McCarthy P.J."/>
            <person name="Lopez J.V."/>
            <person name="Fischer M."/>
            <person name="Brown E.W."/>
        </authorList>
    </citation>
    <scope>NUCLEOTIDE SEQUENCE [LARGE SCALE GENOMIC DNA]</scope>
    <source>
        <strain evidence="9 10">ATCC BAA-2122</strain>
    </source>
</reference>
<gene>
    <name evidence="9" type="ORF">VIBC2010_12164</name>
</gene>
<evidence type="ECO:0000259" key="8">
    <source>
        <dbReference type="Pfam" id="PF01323"/>
    </source>
</evidence>
<comment type="similarity">
    <text evidence="1">Belongs to the thioredoxin family. DsbA subfamily.</text>
</comment>
<feature type="chain" id="PRO_5003167182" description="Thiol:disulfide interchange protein" evidence="7">
    <location>
        <begin position="20"/>
        <end position="199"/>
    </location>
</feature>
<keyword evidence="3 5" id="KW-1015">Disulfide bond</keyword>
<dbReference type="OrthoDB" id="9784896at2"/>
<evidence type="ECO:0000256" key="4">
    <source>
        <dbReference type="ARBA" id="ARBA00023284"/>
    </source>
</evidence>
<dbReference type="Gene3D" id="3.40.30.10">
    <property type="entry name" value="Glutaredoxin"/>
    <property type="match status" value="1"/>
</dbReference>
<dbReference type="PANTHER" id="PTHR35891">
    <property type="entry name" value="THIOL:DISULFIDE INTERCHANGE PROTEIN DSBA"/>
    <property type="match status" value="1"/>
</dbReference>
<evidence type="ECO:0000256" key="2">
    <source>
        <dbReference type="ARBA" id="ARBA00022729"/>
    </source>
</evidence>
<dbReference type="InterPro" id="IPR050824">
    <property type="entry name" value="Thiol_disulfide_DsbA"/>
</dbReference>
<comment type="caution">
    <text evidence="9">The sequence shown here is derived from an EMBL/GenBank/DDBJ whole genome shotgun (WGS) entry which is preliminary data.</text>
</comment>
<dbReference type="PANTHER" id="PTHR35891:SF2">
    <property type="entry name" value="THIOL:DISULFIDE INTERCHANGE PROTEIN DSBA"/>
    <property type="match status" value="1"/>
</dbReference>
<dbReference type="RefSeq" id="WP_009601703.1">
    <property type="nucleotide sequence ID" value="NZ_AEIU01000075.1"/>
</dbReference>
<keyword evidence="9" id="KW-0413">Isomerase</keyword>
<evidence type="ECO:0000256" key="5">
    <source>
        <dbReference type="PIRNR" id="PIRNR001488"/>
    </source>
</evidence>
<dbReference type="PIRSF" id="PIRSF001488">
    <property type="entry name" value="Tdi_protein"/>
    <property type="match status" value="1"/>
</dbReference>
<proteinExistence type="inferred from homology"/>
<feature type="domain" description="DSBA-like thioredoxin" evidence="8">
    <location>
        <begin position="40"/>
        <end position="185"/>
    </location>
</feature>
<dbReference type="AlphaFoldDB" id="E3BKX6"/>
<keyword evidence="2 7" id="KW-0732">Signal</keyword>
<name>E3BKX6_9VIBR</name>
<sequence>MKKFISCIALAFFSFYIQAADFEEGTHYTVLKAPHSKSQTVTEYFSFYCPHCFQFESIVKGLKAKLPKSAKFEKVHVAFMGRNMAVPMAKAYATMVALDIEDKMVPVMFKQLHQLRNPPKTEQDLRQIFIDNGVKAEKYDAMYNSFIVNSMQRKFDKQFNNSTLTGVPGVIVNNKYIVKSESVKTPEQYSDLVNYLLTL</sequence>
<feature type="disulfide bond" description="Redox-active" evidence="6">
    <location>
        <begin position="49"/>
        <end position="52"/>
    </location>
</feature>
<dbReference type="GO" id="GO:0016491">
    <property type="term" value="F:oxidoreductase activity"/>
    <property type="evidence" value="ECO:0007669"/>
    <property type="project" value="InterPro"/>
</dbReference>
<evidence type="ECO:0000256" key="7">
    <source>
        <dbReference type="SAM" id="SignalP"/>
    </source>
</evidence>
<protein>
    <recommendedName>
        <fullName evidence="5">Thiol:disulfide interchange protein</fullName>
    </recommendedName>
</protein>
<dbReference type="InterPro" id="IPR023205">
    <property type="entry name" value="DsbA/DsbL"/>
</dbReference>
<dbReference type="InterPro" id="IPR001853">
    <property type="entry name" value="DSBA-like_thioredoxin_dom"/>
</dbReference>